<dbReference type="Pfam" id="PF07995">
    <property type="entry name" value="GSDH"/>
    <property type="match status" value="1"/>
</dbReference>
<dbReference type="EMBL" id="JAZHOG010000002">
    <property type="protein sequence ID" value="MEJ8566601.1"/>
    <property type="molecule type" value="Genomic_DNA"/>
</dbReference>
<evidence type="ECO:0000313" key="4">
    <source>
        <dbReference type="Proteomes" id="UP001359886"/>
    </source>
</evidence>
<organism evidence="3 4">
    <name type="scientific">Elongatibacter sediminis</name>
    <dbReference type="NCBI Taxonomy" id="3119006"/>
    <lineage>
        <taxon>Bacteria</taxon>
        <taxon>Pseudomonadati</taxon>
        <taxon>Pseudomonadota</taxon>
        <taxon>Gammaproteobacteria</taxon>
        <taxon>Chromatiales</taxon>
        <taxon>Wenzhouxiangellaceae</taxon>
        <taxon>Elongatibacter</taxon>
    </lineage>
</organism>
<dbReference type="PANTHER" id="PTHR19328:SF75">
    <property type="entry name" value="ALDOSE SUGAR DEHYDROGENASE YLII"/>
    <property type="match status" value="1"/>
</dbReference>
<keyword evidence="1" id="KW-0732">Signal</keyword>
<evidence type="ECO:0000313" key="3">
    <source>
        <dbReference type="EMBL" id="MEJ8566601.1"/>
    </source>
</evidence>
<dbReference type="NCBIfam" id="NF033679">
    <property type="entry name" value="DNRLRE_dom"/>
    <property type="match status" value="1"/>
</dbReference>
<dbReference type="PANTHER" id="PTHR19328">
    <property type="entry name" value="HEDGEHOG-INTERACTING PROTEIN"/>
    <property type="match status" value="1"/>
</dbReference>
<proteinExistence type="predicted"/>
<dbReference type="Gene3D" id="2.120.10.30">
    <property type="entry name" value="TolB, C-terminal domain"/>
    <property type="match status" value="1"/>
</dbReference>
<sequence length="616" mass="66152">MLPYRFLFILLVVLPFAANAVQVQFQPDRDASLYEDLEGDVANGSGSYLFFGKVGSAGNEELRRALMHFDVSSIPDGARIESVQLQVEVNQIPMTSGAGGLATLHRVLDSWGEGASDAFGNEGTGTTAQSDDATWQHRFYSDTDWVQDGGDFTPAPSASVGYAVAYETLTFASTSALVADVQSWVNDPVTNHGWILLGNESLAYSARRIYARESVGQAVPLLTVDYVIPSPTDNLSLTPVATGLDEPVGIVNAGDGSDRLFIVERSGFIRILDTTTGTKLSTPYLDLSTVVDASQPEQGLLGLAFHPDFASNRQFYVYYIRDPGPGADRSVVAMYQQSVGDPNVAATTPTVLMEFNQDSTNHNGGDLHFGADGYLYIASGDGGGGNDTYNNAQNVDTLKGKILRIDVDGSPSGELCGLSPAYGIPPGNAFPGASDGCDEILHMGLRNPWRFSFDAQTEELFIGDVGQGGWEEIDYAVAGASSQNFGWPCFEGTSEFRDDVVCPDPVAPIIEYQRLGFPNECSVVGGYVYRGPGAGLQGYYVFGDYCSARIWVAGRDGNTWSTEEWTAASGVLNSITAFGQDEHCALYVADSDAGIIYRIDDTEGFNRSGFEALRCQ</sequence>
<gene>
    <name evidence="3" type="ORF">V3330_03085</name>
</gene>
<dbReference type="InterPro" id="IPR011041">
    <property type="entry name" value="Quinoprot_gluc/sorb_DH_b-prop"/>
</dbReference>
<comment type="caution">
    <text evidence="3">The sequence shown here is derived from an EMBL/GenBank/DDBJ whole genome shotgun (WGS) entry which is preliminary data.</text>
</comment>
<feature type="signal peptide" evidence="1">
    <location>
        <begin position="1"/>
        <end position="20"/>
    </location>
</feature>
<protein>
    <submittedName>
        <fullName evidence="3">PQQ-dependent sugar dehydrogenase</fullName>
    </submittedName>
</protein>
<dbReference type="InterPro" id="IPR012938">
    <property type="entry name" value="Glc/Sorbosone_DH"/>
</dbReference>
<dbReference type="Proteomes" id="UP001359886">
    <property type="component" value="Unassembled WGS sequence"/>
</dbReference>
<dbReference type="RefSeq" id="WP_354693925.1">
    <property type="nucleotide sequence ID" value="NZ_JAZHOG010000002.1"/>
</dbReference>
<evidence type="ECO:0000256" key="1">
    <source>
        <dbReference type="SAM" id="SignalP"/>
    </source>
</evidence>
<evidence type="ECO:0000259" key="2">
    <source>
        <dbReference type="Pfam" id="PF07995"/>
    </source>
</evidence>
<feature type="chain" id="PRO_5043679064" evidence="1">
    <location>
        <begin position="21"/>
        <end position="616"/>
    </location>
</feature>
<keyword evidence="4" id="KW-1185">Reference proteome</keyword>
<reference evidence="3 4" key="1">
    <citation type="submission" date="2024-02" db="EMBL/GenBank/DDBJ databases">
        <title>A novel Wenzhouxiangellaceae bacterium, isolated from coastal sediments.</title>
        <authorList>
            <person name="Du Z.-J."/>
            <person name="Ye Y.-Q."/>
            <person name="Zhang X.-Y."/>
        </authorList>
    </citation>
    <scope>NUCLEOTIDE SEQUENCE [LARGE SCALE GENOMIC DNA]</scope>
    <source>
        <strain evidence="3 4">CH-27</strain>
    </source>
</reference>
<accession>A0AAW9RFQ7</accession>
<feature type="domain" description="Glucose/Sorbosone dehydrogenase" evidence="2">
    <location>
        <begin position="244"/>
        <end position="595"/>
    </location>
</feature>
<dbReference type="InterPro" id="IPR011042">
    <property type="entry name" value="6-blade_b-propeller_TolB-like"/>
</dbReference>
<name>A0AAW9RFQ7_9GAMM</name>
<dbReference type="SUPFAM" id="SSF50952">
    <property type="entry name" value="Soluble quinoprotein glucose dehydrogenase"/>
    <property type="match status" value="1"/>
</dbReference>
<dbReference type="AlphaFoldDB" id="A0AAW9RFQ7"/>